<dbReference type="AlphaFoldDB" id="L5M5G3"/>
<dbReference type="Pfam" id="PF22924">
    <property type="entry name" value="ACOX_C_alpha1"/>
    <property type="match status" value="1"/>
</dbReference>
<dbReference type="GO" id="GO:0016402">
    <property type="term" value="F:pristanoyl-CoA oxidase activity"/>
    <property type="evidence" value="ECO:0007669"/>
    <property type="project" value="TreeGrafter"/>
</dbReference>
<evidence type="ECO:0000313" key="22">
    <source>
        <dbReference type="EMBL" id="ELK32953.1"/>
    </source>
</evidence>
<comment type="catalytic activity">
    <reaction evidence="11">
        <text>a 2,3-saturated acyl-CoA + O2 = a (2E)-enoyl-CoA + H2O2</text>
        <dbReference type="Rhea" id="RHEA:38959"/>
        <dbReference type="ChEBI" id="CHEBI:15379"/>
        <dbReference type="ChEBI" id="CHEBI:16240"/>
        <dbReference type="ChEBI" id="CHEBI:58856"/>
        <dbReference type="ChEBI" id="CHEBI:65111"/>
        <dbReference type="EC" id="1.3.3.6"/>
    </reaction>
    <physiologicalReaction direction="left-to-right" evidence="11">
        <dbReference type="Rhea" id="RHEA:38960"/>
    </physiologicalReaction>
</comment>
<accession>L5M5G3</accession>
<dbReference type="Pfam" id="PF01756">
    <property type="entry name" value="ACOX"/>
    <property type="match status" value="2"/>
</dbReference>
<dbReference type="PANTHER" id="PTHR10909">
    <property type="entry name" value="ELECTRON TRANSPORT OXIDOREDUCTASE"/>
    <property type="match status" value="1"/>
</dbReference>
<evidence type="ECO:0000256" key="19">
    <source>
        <dbReference type="ARBA" id="ARBA00078217"/>
    </source>
</evidence>
<dbReference type="GO" id="GO:0005777">
    <property type="term" value="C:peroxisome"/>
    <property type="evidence" value="ECO:0007669"/>
    <property type="project" value="UniProtKB-SubCell"/>
</dbReference>
<evidence type="ECO:0000313" key="23">
    <source>
        <dbReference type="Proteomes" id="UP000010556"/>
    </source>
</evidence>
<gene>
    <name evidence="22" type="ORF">MDA_GLEAN10010342</name>
</gene>
<dbReference type="InterPro" id="IPR012258">
    <property type="entry name" value="Acyl-CoA_oxidase"/>
</dbReference>
<dbReference type="SUPFAM" id="SSF47203">
    <property type="entry name" value="Acyl-CoA dehydrogenase C-terminal domain-like"/>
    <property type="match status" value="2"/>
</dbReference>
<evidence type="ECO:0000256" key="10">
    <source>
        <dbReference type="ARBA" id="ARBA00023140"/>
    </source>
</evidence>
<evidence type="ECO:0000256" key="5">
    <source>
        <dbReference type="ARBA" id="ARBA00022630"/>
    </source>
</evidence>
<evidence type="ECO:0000256" key="3">
    <source>
        <dbReference type="ARBA" id="ARBA00004846"/>
    </source>
</evidence>
<dbReference type="eggNOG" id="KOG0135">
    <property type="taxonomic scope" value="Eukaryota"/>
</dbReference>
<dbReference type="GO" id="GO:0071949">
    <property type="term" value="F:FAD binding"/>
    <property type="evidence" value="ECO:0007669"/>
    <property type="project" value="InterPro"/>
</dbReference>
<dbReference type="FunFam" id="1.20.140.10:FF:000010">
    <property type="entry name" value="Acyl-coenzyme A oxidase"/>
    <property type="match status" value="1"/>
</dbReference>
<keyword evidence="10" id="KW-0576">Peroxisome</keyword>
<dbReference type="Gene3D" id="1.20.140.10">
    <property type="entry name" value="Butyryl-CoA Dehydrogenase, subunit A, domain 3"/>
    <property type="match status" value="2"/>
</dbReference>
<evidence type="ECO:0000256" key="2">
    <source>
        <dbReference type="ARBA" id="ARBA00004275"/>
    </source>
</evidence>
<evidence type="ECO:0000259" key="21">
    <source>
        <dbReference type="Pfam" id="PF22924"/>
    </source>
</evidence>
<protein>
    <recommendedName>
        <fullName evidence="17">Peroxisomal acyl-coenzyme A oxidase 3</fullName>
    </recommendedName>
    <alternativeName>
        <fullName evidence="19">Branched-chain acyl-CoA oxidase</fullName>
    </alternativeName>
    <alternativeName>
        <fullName evidence="18">Pristanoyl-CoA oxidase</fullName>
    </alternativeName>
</protein>
<keyword evidence="7" id="KW-0276">Fatty acid metabolism</keyword>
<keyword evidence="23" id="KW-1185">Reference proteome</keyword>
<keyword evidence="6" id="KW-0274">FAD</keyword>
<comment type="catalytic activity">
    <reaction evidence="14">
        <text>tetracosanoyl-CoA + O2 = (2E)-tetracosenoyl-CoA + H2O2</text>
        <dbReference type="Rhea" id="RHEA:40319"/>
        <dbReference type="ChEBI" id="CHEBI:15379"/>
        <dbReference type="ChEBI" id="CHEBI:16240"/>
        <dbReference type="ChEBI" id="CHEBI:65052"/>
        <dbReference type="ChEBI" id="CHEBI:74693"/>
    </reaction>
    <physiologicalReaction direction="left-to-right" evidence="14">
        <dbReference type="Rhea" id="RHEA:40320"/>
    </physiologicalReaction>
</comment>
<dbReference type="GO" id="GO:0055088">
    <property type="term" value="P:lipid homeostasis"/>
    <property type="evidence" value="ECO:0007669"/>
    <property type="project" value="TreeGrafter"/>
</dbReference>
<evidence type="ECO:0000256" key="18">
    <source>
        <dbReference type="ARBA" id="ARBA00077561"/>
    </source>
</evidence>
<evidence type="ECO:0000256" key="13">
    <source>
        <dbReference type="ARBA" id="ARBA00036893"/>
    </source>
</evidence>
<evidence type="ECO:0000256" key="17">
    <source>
        <dbReference type="ARBA" id="ARBA00073239"/>
    </source>
</evidence>
<reference evidence="23" key="1">
    <citation type="journal article" date="2013" name="Science">
        <title>Comparative analysis of bat genomes provides insight into the evolution of flight and immunity.</title>
        <authorList>
            <person name="Zhang G."/>
            <person name="Cowled C."/>
            <person name="Shi Z."/>
            <person name="Huang Z."/>
            <person name="Bishop-Lilly K.A."/>
            <person name="Fang X."/>
            <person name="Wynne J.W."/>
            <person name="Xiong Z."/>
            <person name="Baker M.L."/>
            <person name="Zhao W."/>
            <person name="Tachedjian M."/>
            <person name="Zhu Y."/>
            <person name="Zhou P."/>
            <person name="Jiang X."/>
            <person name="Ng J."/>
            <person name="Yang L."/>
            <person name="Wu L."/>
            <person name="Xiao J."/>
            <person name="Feng Y."/>
            <person name="Chen Y."/>
            <person name="Sun X."/>
            <person name="Zhang Y."/>
            <person name="Marsh G.A."/>
            <person name="Crameri G."/>
            <person name="Broder C.C."/>
            <person name="Frey K.G."/>
            <person name="Wang L.F."/>
            <person name="Wang J."/>
        </authorList>
    </citation>
    <scope>NUCLEOTIDE SEQUENCE [LARGE SCALE GENOMIC DNA]</scope>
</reference>
<comment type="similarity">
    <text evidence="4">Belongs to the acyl-CoA oxidase family.</text>
</comment>
<dbReference type="FunFam" id="1.20.140.10:FF:000007">
    <property type="entry name" value="Acyl-coenzyme A oxidase"/>
    <property type="match status" value="1"/>
</dbReference>
<comment type="function">
    <text evidence="16">Oxidizes the CoA-esters of 2-methyl-branched fatty acids.</text>
</comment>
<dbReference type="GO" id="GO:0005504">
    <property type="term" value="F:fatty acid binding"/>
    <property type="evidence" value="ECO:0007669"/>
    <property type="project" value="TreeGrafter"/>
</dbReference>
<evidence type="ECO:0000256" key="4">
    <source>
        <dbReference type="ARBA" id="ARBA00006288"/>
    </source>
</evidence>
<keyword evidence="8" id="KW-0560">Oxidoreductase</keyword>
<comment type="catalytic activity">
    <reaction evidence="12">
        <text>hexadecanedioyl-CoA + O2 = (2E)-hexadecenedioyl-CoA + H2O2</text>
        <dbReference type="Rhea" id="RHEA:40275"/>
        <dbReference type="ChEBI" id="CHEBI:15379"/>
        <dbReference type="ChEBI" id="CHEBI:16240"/>
        <dbReference type="ChEBI" id="CHEBI:77075"/>
        <dbReference type="ChEBI" id="CHEBI:77085"/>
    </reaction>
    <physiologicalReaction direction="left-to-right" evidence="12">
        <dbReference type="Rhea" id="RHEA:40276"/>
    </physiologicalReaction>
</comment>
<dbReference type="InterPro" id="IPR036250">
    <property type="entry name" value="AcylCo_DH-like_C"/>
</dbReference>
<dbReference type="PANTHER" id="PTHR10909:SF390">
    <property type="entry name" value="PEROXISOMAL ACYL-COENZYME A OXIDASE 3"/>
    <property type="match status" value="1"/>
</dbReference>
<keyword evidence="9" id="KW-0443">Lipid metabolism</keyword>
<evidence type="ECO:0000256" key="7">
    <source>
        <dbReference type="ARBA" id="ARBA00022832"/>
    </source>
</evidence>
<feature type="domain" description="Acyl-CoA oxidase C-terminal" evidence="20">
    <location>
        <begin position="309"/>
        <end position="391"/>
    </location>
</feature>
<name>L5M5G3_MYODS</name>
<comment type="subcellular location">
    <subcellularLocation>
        <location evidence="2">Peroxisome</location>
    </subcellularLocation>
</comment>
<dbReference type="Proteomes" id="UP000010556">
    <property type="component" value="Unassembled WGS sequence"/>
</dbReference>
<feature type="domain" description="Acyl-CoA oxidase C-terminal" evidence="20">
    <location>
        <begin position="220"/>
        <end position="286"/>
    </location>
</feature>
<dbReference type="GO" id="GO:0033540">
    <property type="term" value="P:fatty acid beta-oxidation using acyl-CoA oxidase"/>
    <property type="evidence" value="ECO:0007669"/>
    <property type="project" value="TreeGrafter"/>
</dbReference>
<evidence type="ECO:0000256" key="15">
    <source>
        <dbReference type="ARBA" id="ARBA00053000"/>
    </source>
</evidence>
<evidence type="ECO:0000256" key="8">
    <source>
        <dbReference type="ARBA" id="ARBA00023002"/>
    </source>
</evidence>
<evidence type="ECO:0000256" key="12">
    <source>
        <dbReference type="ARBA" id="ARBA00036704"/>
    </source>
</evidence>
<dbReference type="InterPro" id="IPR055060">
    <property type="entry name" value="ACOX_C_alpha1"/>
</dbReference>
<dbReference type="InterPro" id="IPR002655">
    <property type="entry name" value="Acyl-CoA_oxidase_C"/>
</dbReference>
<evidence type="ECO:0000256" key="14">
    <source>
        <dbReference type="ARBA" id="ARBA00048405"/>
    </source>
</evidence>
<sequence>MCVVNLKLAVCIALRFSATRRQFGPADGEEVPVLEYQLQQWRLLPYLAAAYALDHFSKSLFWDLMALQQGLQRDDRSARQAELGREIHALASAGKPLASWTAQRGIQECREACGGHGYLAVPVRLGARAPFHPHRARDTGRSIAGTERQPLEGAARIVWRGMASQQSQEAPSPGGPWDSPRPVPQFPCLYTGPISPTRQYMPGAHTCWEPCGHVFPFPSQVPLAAFEWLVCYLLRESHQKLTQETRSGSSDFEARNNSQVYCCRSLALAFLELTVVRRFHEHTHQPDKAAGGSLPGGWLRTRLPAPVTSAVLAGGYFSGEQAGKMLEGAILELCSQLKDDAVALADVIAPPDFILDSPIGRADGELYRNLWSAVLQQRHVLERPSWWPEFSANKTAPGSLSSKL</sequence>
<evidence type="ECO:0000256" key="9">
    <source>
        <dbReference type="ARBA" id="ARBA00023098"/>
    </source>
</evidence>
<evidence type="ECO:0000256" key="11">
    <source>
        <dbReference type="ARBA" id="ARBA00036397"/>
    </source>
</evidence>
<evidence type="ECO:0000256" key="6">
    <source>
        <dbReference type="ARBA" id="ARBA00022827"/>
    </source>
</evidence>
<feature type="domain" description="Acyl-CoA oxidase C-alpha1" evidence="21">
    <location>
        <begin position="4"/>
        <end position="120"/>
    </location>
</feature>
<evidence type="ECO:0000256" key="16">
    <source>
        <dbReference type="ARBA" id="ARBA00059159"/>
    </source>
</evidence>
<comment type="pathway">
    <text evidence="3">Lipid metabolism; peroxisomal fatty acid beta-oxidation.</text>
</comment>
<proteinExistence type="inferred from homology"/>
<comment type="catalytic activity">
    <reaction evidence="15">
        <text>(2S)-pristanoyl-CoA + O2 = (2E)-pristenoyl-CoA + H2O2</text>
        <dbReference type="Rhea" id="RHEA:40459"/>
        <dbReference type="ChEBI" id="CHEBI:15379"/>
        <dbReference type="ChEBI" id="CHEBI:16240"/>
        <dbReference type="ChEBI" id="CHEBI:77099"/>
        <dbReference type="ChEBI" id="CHEBI:77293"/>
    </reaction>
    <physiologicalReaction direction="left-to-right" evidence="15">
        <dbReference type="Rhea" id="RHEA:40460"/>
    </physiologicalReaction>
</comment>
<comment type="cofactor">
    <cofactor evidence="1">
        <name>FAD</name>
        <dbReference type="ChEBI" id="CHEBI:57692"/>
    </cofactor>
</comment>
<dbReference type="EMBL" id="KB104803">
    <property type="protein sequence ID" value="ELK32953.1"/>
    <property type="molecule type" value="Genomic_DNA"/>
</dbReference>
<comment type="catalytic activity">
    <reaction evidence="13">
        <text>hexadecanoyl-CoA + O2 = (2E)-hexadecenoyl-CoA + H2O2</text>
        <dbReference type="Rhea" id="RHEA:40167"/>
        <dbReference type="ChEBI" id="CHEBI:15379"/>
        <dbReference type="ChEBI" id="CHEBI:16240"/>
        <dbReference type="ChEBI" id="CHEBI:57379"/>
        <dbReference type="ChEBI" id="CHEBI:61526"/>
    </reaction>
    <physiologicalReaction direction="left-to-right" evidence="13">
        <dbReference type="Rhea" id="RHEA:40168"/>
    </physiologicalReaction>
</comment>
<organism evidence="22 23">
    <name type="scientific">Myotis davidii</name>
    <name type="common">David's myotis</name>
    <dbReference type="NCBI Taxonomy" id="225400"/>
    <lineage>
        <taxon>Eukaryota</taxon>
        <taxon>Metazoa</taxon>
        <taxon>Chordata</taxon>
        <taxon>Craniata</taxon>
        <taxon>Vertebrata</taxon>
        <taxon>Euteleostomi</taxon>
        <taxon>Mammalia</taxon>
        <taxon>Eutheria</taxon>
        <taxon>Laurasiatheria</taxon>
        <taxon>Chiroptera</taxon>
        <taxon>Yangochiroptera</taxon>
        <taxon>Vespertilionidae</taxon>
        <taxon>Myotis</taxon>
    </lineage>
</organism>
<evidence type="ECO:0000259" key="20">
    <source>
        <dbReference type="Pfam" id="PF01756"/>
    </source>
</evidence>
<keyword evidence="5" id="KW-0285">Flavoprotein</keyword>
<evidence type="ECO:0000256" key="1">
    <source>
        <dbReference type="ARBA" id="ARBA00001974"/>
    </source>
</evidence>